<keyword evidence="15" id="KW-1185">Reference proteome</keyword>
<evidence type="ECO:0000256" key="2">
    <source>
        <dbReference type="ARBA" id="ARBA00004496"/>
    </source>
</evidence>
<reference evidence="15" key="1">
    <citation type="submission" date="2023-09" db="EMBL/GenBank/DDBJ databases">
        <authorList>
            <person name="Li S."/>
            <person name="Li X."/>
            <person name="Zhang C."/>
            <person name="Zhao Z."/>
        </authorList>
    </citation>
    <scope>NUCLEOTIDE SEQUENCE [LARGE SCALE GENOMIC DNA]</scope>
    <source>
        <strain evidence="15">SQ345</strain>
    </source>
</reference>
<dbReference type="GO" id="GO:0004177">
    <property type="term" value="F:aminopeptidase activity"/>
    <property type="evidence" value="ECO:0007669"/>
    <property type="project" value="UniProtKB-KW"/>
</dbReference>
<feature type="domain" description="AB hydrolase-1" evidence="13">
    <location>
        <begin position="35"/>
        <end position="297"/>
    </location>
</feature>
<protein>
    <recommendedName>
        <fullName evidence="5 11">Proline iminopeptidase</fullName>
        <shortName evidence="11">PIP</shortName>
        <ecNumber evidence="4 11">3.4.11.5</ecNumber>
    </recommendedName>
    <alternativeName>
        <fullName evidence="10 11">Prolyl aminopeptidase</fullName>
    </alternativeName>
</protein>
<sequence>MHSLYPKIKPNQTQYLSIGEHKIYVEESGNPDGIPVLYLHGGPGGGSSSDHRRYFNPEKYRIIIFDQRGCGKSTPHASTSNNTTWDLIDDIEEIREYFSITKWLVAGGSWGTTLGLAYGIKHSERVTGFILRGIFLGTDEETAWLYGKDGAGAIYPDHYQDFIAPIKHQHFSEPVKTFHKLLTSDNEIARIAAAKAWTLWETRISALQIDKAELTGTDETHGAIAMACLENHYFINQCFFEPDFIIKNIAKITHIPAFIIHGRYDMVCQLKQAYILAQHWPNAQLQIIPKSGHSGFEVAIIDAICQASDKMAAFIESK</sequence>
<dbReference type="PIRSF" id="PIRSF006431">
    <property type="entry name" value="Pept_S33"/>
    <property type="match status" value="1"/>
</dbReference>
<dbReference type="EC" id="3.4.11.5" evidence="4 11"/>
<dbReference type="Proteomes" id="UP001248581">
    <property type="component" value="Chromosome"/>
</dbReference>
<dbReference type="PRINTS" id="PR00793">
    <property type="entry name" value="PROAMNOPTASE"/>
</dbReference>
<keyword evidence="8 11" id="KW-0645">Protease</keyword>
<dbReference type="NCBIfam" id="TIGR01249">
    <property type="entry name" value="pro_imino_pep_1"/>
    <property type="match status" value="1"/>
</dbReference>
<evidence type="ECO:0000259" key="13">
    <source>
        <dbReference type="Pfam" id="PF00561"/>
    </source>
</evidence>
<dbReference type="Gene3D" id="3.40.50.1820">
    <property type="entry name" value="alpha/beta hydrolase"/>
    <property type="match status" value="1"/>
</dbReference>
<comment type="subcellular location">
    <subcellularLocation>
        <location evidence="2 11">Cytoplasm</location>
    </subcellularLocation>
</comment>
<keyword evidence="7 11" id="KW-0963">Cytoplasm</keyword>
<evidence type="ECO:0000256" key="12">
    <source>
        <dbReference type="RuleBase" id="RU003421"/>
    </source>
</evidence>
<accession>A0ABY9TNB0</accession>
<proteinExistence type="inferred from homology"/>
<dbReference type="InterPro" id="IPR005944">
    <property type="entry name" value="Pro_iminopeptidase"/>
</dbReference>
<evidence type="ECO:0000256" key="4">
    <source>
        <dbReference type="ARBA" id="ARBA00012568"/>
    </source>
</evidence>
<dbReference type="InterPro" id="IPR000073">
    <property type="entry name" value="AB_hydrolase_1"/>
</dbReference>
<dbReference type="Pfam" id="PF00561">
    <property type="entry name" value="Abhydrolase_1"/>
    <property type="match status" value="1"/>
</dbReference>
<organism evidence="14 15">
    <name type="scientific">Thalassotalea nanhaiensis</name>
    <dbReference type="NCBI Taxonomy" id="3065648"/>
    <lineage>
        <taxon>Bacteria</taxon>
        <taxon>Pseudomonadati</taxon>
        <taxon>Pseudomonadota</taxon>
        <taxon>Gammaproteobacteria</taxon>
        <taxon>Alteromonadales</taxon>
        <taxon>Colwelliaceae</taxon>
        <taxon>Thalassotalea</taxon>
    </lineage>
</organism>
<evidence type="ECO:0000256" key="8">
    <source>
        <dbReference type="ARBA" id="ARBA00022670"/>
    </source>
</evidence>
<gene>
    <name evidence="14" type="primary">pip</name>
    <name evidence="14" type="ORF">RI845_03340</name>
</gene>
<evidence type="ECO:0000256" key="3">
    <source>
        <dbReference type="ARBA" id="ARBA00010088"/>
    </source>
</evidence>
<evidence type="ECO:0000256" key="5">
    <source>
        <dbReference type="ARBA" id="ARBA00021843"/>
    </source>
</evidence>
<evidence type="ECO:0000256" key="6">
    <source>
        <dbReference type="ARBA" id="ARBA00022438"/>
    </source>
</evidence>
<comment type="similarity">
    <text evidence="3 11 12">Belongs to the peptidase S33 family.</text>
</comment>
<evidence type="ECO:0000256" key="9">
    <source>
        <dbReference type="ARBA" id="ARBA00022801"/>
    </source>
</evidence>
<evidence type="ECO:0000256" key="7">
    <source>
        <dbReference type="ARBA" id="ARBA00022490"/>
    </source>
</evidence>
<dbReference type="InterPro" id="IPR002410">
    <property type="entry name" value="Peptidase_S33"/>
</dbReference>
<dbReference type="SUPFAM" id="SSF53474">
    <property type="entry name" value="alpha/beta-Hydrolases"/>
    <property type="match status" value="1"/>
</dbReference>
<keyword evidence="9 11" id="KW-0378">Hydrolase</keyword>
<evidence type="ECO:0000256" key="10">
    <source>
        <dbReference type="ARBA" id="ARBA00029605"/>
    </source>
</evidence>
<evidence type="ECO:0000313" key="15">
    <source>
        <dbReference type="Proteomes" id="UP001248581"/>
    </source>
</evidence>
<dbReference type="EMBL" id="CP134146">
    <property type="protein sequence ID" value="WNC69199.1"/>
    <property type="molecule type" value="Genomic_DNA"/>
</dbReference>
<dbReference type="PANTHER" id="PTHR43722">
    <property type="entry name" value="PROLINE IMINOPEPTIDASE"/>
    <property type="match status" value="1"/>
</dbReference>
<evidence type="ECO:0000256" key="1">
    <source>
        <dbReference type="ARBA" id="ARBA00001585"/>
    </source>
</evidence>
<dbReference type="PANTHER" id="PTHR43722:SF1">
    <property type="entry name" value="PROLINE IMINOPEPTIDASE"/>
    <property type="match status" value="1"/>
</dbReference>
<name>A0ABY9TNB0_9GAMM</name>
<comment type="catalytic activity">
    <reaction evidence="1 11 12">
        <text>Release of N-terminal proline from a peptide.</text>
        <dbReference type="EC" id="3.4.11.5"/>
    </reaction>
</comment>
<evidence type="ECO:0000313" key="14">
    <source>
        <dbReference type="EMBL" id="WNC69199.1"/>
    </source>
</evidence>
<dbReference type="RefSeq" id="WP_348388343.1">
    <property type="nucleotide sequence ID" value="NZ_CP134146.1"/>
</dbReference>
<dbReference type="InterPro" id="IPR029058">
    <property type="entry name" value="AB_hydrolase_fold"/>
</dbReference>
<evidence type="ECO:0000256" key="11">
    <source>
        <dbReference type="PIRNR" id="PIRNR006431"/>
    </source>
</evidence>
<keyword evidence="6 11" id="KW-0031">Aminopeptidase</keyword>